<evidence type="ECO:0000313" key="6">
    <source>
        <dbReference type="Proteomes" id="UP000435112"/>
    </source>
</evidence>
<comment type="caution">
    <text evidence="2">The sequence shown here is derived from an EMBL/GenBank/DDBJ whole genome shotgun (WGS) entry which is preliminary data.</text>
</comment>
<evidence type="ECO:0000313" key="1">
    <source>
        <dbReference type="EMBL" id="KAE8975150.1"/>
    </source>
</evidence>
<dbReference type="Proteomes" id="UP000435112">
    <property type="component" value="Unassembled WGS sequence"/>
</dbReference>
<dbReference type="EMBL" id="QXFT01003499">
    <property type="protein sequence ID" value="KAE9285221.1"/>
    <property type="molecule type" value="Genomic_DNA"/>
</dbReference>
<dbReference type="Proteomes" id="UP000434957">
    <property type="component" value="Unassembled WGS sequence"/>
</dbReference>
<evidence type="ECO:0000313" key="5">
    <source>
        <dbReference type="Proteomes" id="UP000434957"/>
    </source>
</evidence>
<dbReference type="Proteomes" id="UP000429607">
    <property type="component" value="Unassembled WGS sequence"/>
</dbReference>
<dbReference type="AlphaFoldDB" id="A0A6A3I692"/>
<gene>
    <name evidence="1" type="ORF">PR001_g25790</name>
    <name evidence="2" type="ORF">PR002_g25322</name>
    <name evidence="3" type="ORF">PR003_g26645</name>
</gene>
<organism evidence="2 6">
    <name type="scientific">Phytophthora rubi</name>
    <dbReference type="NCBI Taxonomy" id="129364"/>
    <lineage>
        <taxon>Eukaryota</taxon>
        <taxon>Sar</taxon>
        <taxon>Stramenopiles</taxon>
        <taxon>Oomycota</taxon>
        <taxon>Peronosporomycetes</taxon>
        <taxon>Peronosporales</taxon>
        <taxon>Peronosporaceae</taxon>
        <taxon>Phytophthora</taxon>
    </lineage>
</organism>
<evidence type="ECO:0000313" key="4">
    <source>
        <dbReference type="Proteomes" id="UP000429607"/>
    </source>
</evidence>
<dbReference type="EMBL" id="QXFU01003316">
    <property type="protein sequence ID" value="KAE8976405.1"/>
    <property type="molecule type" value="Genomic_DNA"/>
</dbReference>
<sequence length="55" mass="5927">MCKNRVPVIGFKNRVPVIGFKNRVPVIGFSLYSPAKPARVSSAVISTVGHFVEVG</sequence>
<dbReference type="EMBL" id="QXFV01003625">
    <property type="protein sequence ID" value="KAE8975150.1"/>
    <property type="molecule type" value="Genomic_DNA"/>
</dbReference>
<keyword evidence="5" id="KW-1185">Reference proteome</keyword>
<evidence type="ECO:0000313" key="3">
    <source>
        <dbReference type="EMBL" id="KAE9285221.1"/>
    </source>
</evidence>
<evidence type="ECO:0000313" key="2">
    <source>
        <dbReference type="EMBL" id="KAE8976405.1"/>
    </source>
</evidence>
<proteinExistence type="predicted"/>
<protein>
    <submittedName>
        <fullName evidence="2">Uncharacterized protein</fullName>
    </submittedName>
</protein>
<reference evidence="4 6" key="1">
    <citation type="submission" date="2018-09" db="EMBL/GenBank/DDBJ databases">
        <title>Genomic investigation of the strawberry pathogen Phytophthora fragariae indicates pathogenicity is determined by transcriptional variation in three key races.</title>
        <authorList>
            <person name="Adams T.M."/>
            <person name="Armitage A.D."/>
            <person name="Sobczyk M.K."/>
            <person name="Bates H.J."/>
            <person name="Dunwell J.M."/>
            <person name="Nellist C.F."/>
            <person name="Harrison R.J."/>
        </authorList>
    </citation>
    <scope>NUCLEOTIDE SEQUENCE [LARGE SCALE GENOMIC DNA]</scope>
    <source>
        <strain evidence="1 4">SCRP249</strain>
        <strain evidence="2 6">SCRP324</strain>
        <strain evidence="3 5">SCRP333</strain>
    </source>
</reference>
<name>A0A6A3I692_9STRA</name>
<accession>A0A6A3I692</accession>